<evidence type="ECO:0000256" key="3">
    <source>
        <dbReference type="ARBA" id="ARBA00022692"/>
    </source>
</evidence>
<dbReference type="InParanoid" id="A0A7N6FEA9"/>
<keyword evidence="2" id="KW-1003">Cell membrane</keyword>
<dbReference type="SUPFAM" id="SSF81321">
    <property type="entry name" value="Family A G protein-coupled receptor-like"/>
    <property type="match status" value="1"/>
</dbReference>
<dbReference type="Proteomes" id="UP000265040">
    <property type="component" value="Chromosome 10"/>
</dbReference>
<evidence type="ECO:0000256" key="5">
    <source>
        <dbReference type="ARBA" id="ARBA00023040"/>
    </source>
</evidence>
<keyword evidence="7" id="KW-0675">Receptor</keyword>
<dbReference type="PROSITE" id="PS50262">
    <property type="entry name" value="G_PROTEIN_RECEP_F1_2"/>
    <property type="match status" value="1"/>
</dbReference>
<keyword evidence="8" id="KW-0807">Transducer</keyword>
<dbReference type="PANTHER" id="PTHR24248:SF66">
    <property type="entry name" value="OCTOPAMINE RECEPTOR BETA-3R"/>
    <property type="match status" value="1"/>
</dbReference>
<protein>
    <recommendedName>
        <fullName evidence="10">G-protein coupled receptors family 1 profile domain-containing protein</fullName>
    </recommendedName>
</protein>
<reference evidence="11" key="1">
    <citation type="submission" date="2021-04" db="EMBL/GenBank/DDBJ databases">
        <authorList>
            <consortium name="Wellcome Sanger Institute Data Sharing"/>
        </authorList>
    </citation>
    <scope>NUCLEOTIDE SEQUENCE [LARGE SCALE GENOMIC DNA]</scope>
</reference>
<evidence type="ECO:0000256" key="7">
    <source>
        <dbReference type="ARBA" id="ARBA00023170"/>
    </source>
</evidence>
<dbReference type="Gene3D" id="1.20.1070.10">
    <property type="entry name" value="Rhodopsin 7-helix transmembrane proteins"/>
    <property type="match status" value="1"/>
</dbReference>
<reference evidence="11" key="3">
    <citation type="submission" date="2025-09" db="UniProtKB">
        <authorList>
            <consortium name="Ensembl"/>
        </authorList>
    </citation>
    <scope>IDENTIFICATION</scope>
</reference>
<dbReference type="PANTHER" id="PTHR24248">
    <property type="entry name" value="ADRENERGIC RECEPTOR-RELATED G-PROTEIN COUPLED RECEPTOR"/>
    <property type="match status" value="1"/>
</dbReference>
<feature type="transmembrane region" description="Helical" evidence="9">
    <location>
        <begin position="47"/>
        <end position="69"/>
    </location>
</feature>
<feature type="transmembrane region" description="Helical" evidence="9">
    <location>
        <begin position="159"/>
        <end position="181"/>
    </location>
</feature>
<keyword evidence="12" id="KW-1185">Reference proteome</keyword>
<organism evidence="11 12">
    <name type="scientific">Anabas testudineus</name>
    <name type="common">Climbing perch</name>
    <name type="synonym">Anthias testudineus</name>
    <dbReference type="NCBI Taxonomy" id="64144"/>
    <lineage>
        <taxon>Eukaryota</taxon>
        <taxon>Metazoa</taxon>
        <taxon>Chordata</taxon>
        <taxon>Craniata</taxon>
        <taxon>Vertebrata</taxon>
        <taxon>Euteleostomi</taxon>
        <taxon>Actinopterygii</taxon>
        <taxon>Neopterygii</taxon>
        <taxon>Teleostei</taxon>
        <taxon>Neoteleostei</taxon>
        <taxon>Acanthomorphata</taxon>
        <taxon>Anabantaria</taxon>
        <taxon>Anabantiformes</taxon>
        <taxon>Anabantoidei</taxon>
        <taxon>Anabantidae</taxon>
        <taxon>Anabas</taxon>
    </lineage>
</organism>
<dbReference type="GO" id="GO:0004930">
    <property type="term" value="F:G protein-coupled receptor activity"/>
    <property type="evidence" value="ECO:0007669"/>
    <property type="project" value="UniProtKB-KW"/>
</dbReference>
<reference evidence="11" key="2">
    <citation type="submission" date="2025-08" db="UniProtKB">
        <authorList>
            <consortium name="Ensembl"/>
        </authorList>
    </citation>
    <scope>IDENTIFICATION</scope>
</reference>
<dbReference type="OrthoDB" id="5959645at2759"/>
<evidence type="ECO:0000313" key="11">
    <source>
        <dbReference type="Ensembl" id="ENSATEP00000054937.1"/>
    </source>
</evidence>
<evidence type="ECO:0000256" key="4">
    <source>
        <dbReference type="ARBA" id="ARBA00022989"/>
    </source>
</evidence>
<feature type="transmembrane region" description="Helical" evidence="9">
    <location>
        <begin position="127"/>
        <end position="147"/>
    </location>
</feature>
<dbReference type="AlphaFoldDB" id="A0A7N6FEA9"/>
<sequence length="226" mass="26158">MCYFVAPLFESASYACFFPSPSLPSWEIFLSWQRWHVSKICPTTFNVPFAVATSVMSFFIPMIFMLFAYGKIFIVAQKQARWIHAIAHHTEQLQMTQSPLRMNSSRQVQAQMDRFSLKKESKAAKTLGLIMGVFLFCWLPFFCLNMIHPLKGYRISPLILEASTWLGYANSSLNPFLYVLFNKNYRQMFVSLLDCGILGKSPSLKSGRQTHSQHSDFRVRFILHLQ</sequence>
<dbReference type="InterPro" id="IPR000276">
    <property type="entry name" value="GPCR_Rhodpsn"/>
</dbReference>
<accession>A0A7N6FEA9</accession>
<dbReference type="Pfam" id="PF00001">
    <property type="entry name" value="7tm_1"/>
    <property type="match status" value="1"/>
</dbReference>
<evidence type="ECO:0000256" key="8">
    <source>
        <dbReference type="ARBA" id="ARBA00023224"/>
    </source>
</evidence>
<keyword evidence="3 9" id="KW-0812">Transmembrane</keyword>
<name>A0A7N6FEA9_ANATE</name>
<evidence type="ECO:0000313" key="12">
    <source>
        <dbReference type="Proteomes" id="UP000265040"/>
    </source>
</evidence>
<evidence type="ECO:0000259" key="10">
    <source>
        <dbReference type="PROSITE" id="PS50262"/>
    </source>
</evidence>
<dbReference type="GO" id="GO:0005886">
    <property type="term" value="C:plasma membrane"/>
    <property type="evidence" value="ECO:0007669"/>
    <property type="project" value="UniProtKB-SubCell"/>
</dbReference>
<feature type="domain" description="G-protein coupled receptors family 1 profile" evidence="10">
    <location>
        <begin position="1"/>
        <end position="178"/>
    </location>
</feature>
<evidence type="ECO:0000256" key="6">
    <source>
        <dbReference type="ARBA" id="ARBA00023136"/>
    </source>
</evidence>
<dbReference type="PRINTS" id="PR00237">
    <property type="entry name" value="GPCRRHODOPSN"/>
</dbReference>
<evidence type="ECO:0000256" key="9">
    <source>
        <dbReference type="SAM" id="Phobius"/>
    </source>
</evidence>
<dbReference type="GO" id="GO:0043410">
    <property type="term" value="P:positive regulation of MAPK cascade"/>
    <property type="evidence" value="ECO:0007669"/>
    <property type="project" value="TreeGrafter"/>
</dbReference>
<comment type="subcellular location">
    <subcellularLocation>
        <location evidence="1">Cell membrane</location>
        <topology evidence="1">Multi-pass membrane protein</topology>
    </subcellularLocation>
</comment>
<keyword evidence="5" id="KW-0297">G-protein coupled receptor</keyword>
<dbReference type="GeneTree" id="ENSGT00950000182934"/>
<evidence type="ECO:0000256" key="2">
    <source>
        <dbReference type="ARBA" id="ARBA00022475"/>
    </source>
</evidence>
<dbReference type="InterPro" id="IPR017452">
    <property type="entry name" value="GPCR_Rhodpsn_7TM"/>
</dbReference>
<proteinExistence type="predicted"/>
<evidence type="ECO:0000256" key="1">
    <source>
        <dbReference type="ARBA" id="ARBA00004651"/>
    </source>
</evidence>
<keyword evidence="6 9" id="KW-0472">Membrane</keyword>
<keyword evidence="4 9" id="KW-1133">Transmembrane helix</keyword>
<dbReference type="Ensembl" id="ENSATET00000045715.1">
    <property type="protein sequence ID" value="ENSATEP00000054937.1"/>
    <property type="gene ID" value="ENSATEG00000027542.1"/>
</dbReference>
<dbReference type="GO" id="GO:0071880">
    <property type="term" value="P:adenylate cyclase-activating adrenergic receptor signaling pathway"/>
    <property type="evidence" value="ECO:0007669"/>
    <property type="project" value="TreeGrafter"/>
</dbReference>